<protein>
    <submittedName>
        <fullName evidence="1">Uncharacterized protein</fullName>
    </submittedName>
</protein>
<dbReference type="AlphaFoldDB" id="A0A6H1ZYT7"/>
<dbReference type="EMBL" id="MT144363">
    <property type="protein sequence ID" value="QJA52734.1"/>
    <property type="molecule type" value="Genomic_DNA"/>
</dbReference>
<sequence length="141" mass="15266">MVVKTKEEAKSNFEAAIAYIPARYEAGVTKADWLTPAKSPQAETNFAAAITKAVAAKTRQKAIAAMTNEDWKNAAIAKGVPIIGDRIRGALDKWGANWGPMYDQVVAKVAALAPKTTDWRANINKRLVPTVEAWRKAAGKT</sequence>
<name>A0A6H1ZYT7_9ZZZZ</name>
<accession>A0A6H1ZYT7</accession>
<organism evidence="1">
    <name type="scientific">viral metagenome</name>
    <dbReference type="NCBI Taxonomy" id="1070528"/>
    <lineage>
        <taxon>unclassified sequences</taxon>
        <taxon>metagenomes</taxon>
        <taxon>organismal metagenomes</taxon>
    </lineage>
</organism>
<evidence type="ECO:0000313" key="1">
    <source>
        <dbReference type="EMBL" id="QJA52734.1"/>
    </source>
</evidence>
<gene>
    <name evidence="1" type="ORF">TM448A02924_0011</name>
</gene>
<proteinExistence type="predicted"/>
<reference evidence="1" key="1">
    <citation type="submission" date="2020-03" db="EMBL/GenBank/DDBJ databases">
        <title>The deep terrestrial virosphere.</title>
        <authorList>
            <person name="Holmfeldt K."/>
            <person name="Nilsson E."/>
            <person name="Simone D."/>
            <person name="Lopez-Fernandez M."/>
            <person name="Wu X."/>
            <person name="de Brujin I."/>
            <person name="Lundin D."/>
            <person name="Andersson A."/>
            <person name="Bertilsson S."/>
            <person name="Dopson M."/>
        </authorList>
    </citation>
    <scope>NUCLEOTIDE SEQUENCE</scope>
    <source>
        <strain evidence="1">TM448A02924</strain>
    </source>
</reference>